<dbReference type="GO" id="GO:0005524">
    <property type="term" value="F:ATP binding"/>
    <property type="evidence" value="ECO:0007669"/>
    <property type="project" value="UniProtKB-UniRule"/>
</dbReference>
<dbReference type="Pfam" id="PF07973">
    <property type="entry name" value="tRNA_SAD"/>
    <property type="match status" value="1"/>
</dbReference>
<name>A0A7C5KI49_9BACT</name>
<keyword evidence="9 13" id="KW-0694">RNA-binding</keyword>
<dbReference type="GO" id="GO:0046872">
    <property type="term" value="F:metal ion binding"/>
    <property type="evidence" value="ECO:0007669"/>
    <property type="project" value="UniProtKB-KW"/>
</dbReference>
<dbReference type="EMBL" id="DRUY01000249">
    <property type="protein sequence ID" value="HHI66355.1"/>
    <property type="molecule type" value="Genomic_DNA"/>
</dbReference>
<dbReference type="FunFam" id="3.30.980.10:FF:000005">
    <property type="entry name" value="Threonyl-tRNA synthetase, mitochondrial"/>
    <property type="match status" value="1"/>
</dbReference>
<reference evidence="15" key="1">
    <citation type="journal article" date="2020" name="mSystems">
        <title>Genome- and Community-Level Interaction Insights into Carbon Utilization and Element Cycling Functions of Hydrothermarchaeota in Hydrothermal Sediment.</title>
        <authorList>
            <person name="Zhou Z."/>
            <person name="Liu Y."/>
            <person name="Xu W."/>
            <person name="Pan J."/>
            <person name="Luo Z.H."/>
            <person name="Li M."/>
        </authorList>
    </citation>
    <scope>NUCLEOTIDE SEQUENCE [LARGE SCALE GENOMIC DNA]</scope>
    <source>
        <strain evidence="15">SpSt-1019</strain>
    </source>
</reference>
<dbReference type="NCBIfam" id="TIGR00418">
    <property type="entry name" value="thrS"/>
    <property type="match status" value="1"/>
</dbReference>
<dbReference type="PANTHER" id="PTHR11451">
    <property type="entry name" value="THREONINE-TRNA LIGASE"/>
    <property type="match status" value="1"/>
</dbReference>
<dbReference type="Gene3D" id="3.30.930.10">
    <property type="entry name" value="Bira Bifunctional Protein, Domain 2"/>
    <property type="match status" value="1"/>
</dbReference>
<comment type="similarity">
    <text evidence="1 13">Belongs to the class-II aminoacyl-tRNA synthetase family.</text>
</comment>
<evidence type="ECO:0000256" key="11">
    <source>
        <dbReference type="ARBA" id="ARBA00023146"/>
    </source>
</evidence>
<dbReference type="HAMAP" id="MF_00184">
    <property type="entry name" value="Thr_tRNA_synth"/>
    <property type="match status" value="1"/>
</dbReference>
<keyword evidence="7 13" id="KW-0862">Zinc</keyword>
<evidence type="ECO:0000256" key="6">
    <source>
        <dbReference type="ARBA" id="ARBA00022741"/>
    </source>
</evidence>
<dbReference type="InterPro" id="IPR045864">
    <property type="entry name" value="aa-tRNA-synth_II/BPL/LPL"/>
</dbReference>
<keyword evidence="8 13" id="KW-0067">ATP-binding</keyword>
<proteinExistence type="inferred from homology"/>
<dbReference type="GO" id="GO:0004829">
    <property type="term" value="F:threonine-tRNA ligase activity"/>
    <property type="evidence" value="ECO:0007669"/>
    <property type="project" value="UniProtKB-UniRule"/>
</dbReference>
<dbReference type="InterPro" id="IPR018163">
    <property type="entry name" value="Thr/Ala-tRNA-synth_IIc_edit"/>
</dbReference>
<dbReference type="EC" id="6.1.1.3" evidence="13"/>
<keyword evidence="6 13" id="KW-0547">Nucleotide-binding</keyword>
<dbReference type="SUPFAM" id="SSF55186">
    <property type="entry name" value="ThrRS/AlaRS common domain"/>
    <property type="match status" value="1"/>
</dbReference>
<comment type="subunit">
    <text evidence="13">Homodimer.</text>
</comment>
<feature type="binding site" evidence="13">
    <location>
        <position position="352"/>
    </location>
    <ligand>
        <name>Zn(2+)</name>
        <dbReference type="ChEBI" id="CHEBI:29105"/>
        <note>catalytic</note>
    </ligand>
</feature>
<evidence type="ECO:0000256" key="12">
    <source>
        <dbReference type="ARBA" id="ARBA00049515"/>
    </source>
</evidence>
<feature type="binding site" evidence="13">
    <location>
        <position position="477"/>
    </location>
    <ligand>
        <name>Zn(2+)</name>
        <dbReference type="ChEBI" id="CHEBI:29105"/>
        <note>catalytic</note>
    </ligand>
</feature>
<dbReference type="InterPro" id="IPR012947">
    <property type="entry name" value="tRNA_SAD"/>
</dbReference>
<feature type="region of interest" description="Catalytic" evidence="13">
    <location>
        <begin position="209"/>
        <end position="500"/>
    </location>
</feature>
<evidence type="ECO:0000256" key="7">
    <source>
        <dbReference type="ARBA" id="ARBA00022833"/>
    </source>
</evidence>
<dbReference type="GO" id="GO:0000049">
    <property type="term" value="F:tRNA binding"/>
    <property type="evidence" value="ECO:0007669"/>
    <property type="project" value="UniProtKB-KW"/>
</dbReference>
<dbReference type="InterPro" id="IPR002320">
    <property type="entry name" value="Thr-tRNA-ligase_IIa"/>
</dbReference>
<gene>
    <name evidence="13 15" type="primary">thrS</name>
    <name evidence="15" type="ORF">ENL70_07395</name>
</gene>
<evidence type="ECO:0000256" key="2">
    <source>
        <dbReference type="ARBA" id="ARBA00022490"/>
    </source>
</evidence>
<keyword evidence="5 13" id="KW-0479">Metal-binding</keyword>
<evidence type="ECO:0000256" key="10">
    <source>
        <dbReference type="ARBA" id="ARBA00022917"/>
    </source>
</evidence>
<dbReference type="InterPro" id="IPR033728">
    <property type="entry name" value="ThrRS_core"/>
</dbReference>
<organism evidence="15">
    <name type="scientific">Thermodesulfobium narugense</name>
    <dbReference type="NCBI Taxonomy" id="184064"/>
    <lineage>
        <taxon>Bacteria</taxon>
        <taxon>Pseudomonadati</taxon>
        <taxon>Thermodesulfobiota</taxon>
        <taxon>Thermodesulfobiia</taxon>
        <taxon>Thermodesulfobiales</taxon>
        <taxon>Thermodesulfobiaceae</taxon>
        <taxon>Thermodesulfobium</taxon>
    </lineage>
</organism>
<evidence type="ECO:0000256" key="9">
    <source>
        <dbReference type="ARBA" id="ARBA00022884"/>
    </source>
</evidence>
<evidence type="ECO:0000256" key="3">
    <source>
        <dbReference type="ARBA" id="ARBA00022555"/>
    </source>
</evidence>
<dbReference type="GO" id="GO:0006435">
    <property type="term" value="P:threonyl-tRNA aminoacylation"/>
    <property type="evidence" value="ECO:0007669"/>
    <property type="project" value="UniProtKB-UniRule"/>
</dbReference>
<dbReference type="InterPro" id="IPR002314">
    <property type="entry name" value="aa-tRNA-synt_IIb"/>
</dbReference>
<evidence type="ECO:0000313" key="15">
    <source>
        <dbReference type="EMBL" id="HHI66355.1"/>
    </source>
</evidence>
<dbReference type="PRINTS" id="PR01047">
    <property type="entry name" value="TRNASYNTHTHR"/>
</dbReference>
<comment type="subcellular location">
    <subcellularLocation>
        <location evidence="13">Cytoplasm</location>
    </subcellularLocation>
</comment>
<evidence type="ECO:0000256" key="4">
    <source>
        <dbReference type="ARBA" id="ARBA00022598"/>
    </source>
</evidence>
<feature type="binding site" evidence="13">
    <location>
        <position position="301"/>
    </location>
    <ligand>
        <name>Zn(2+)</name>
        <dbReference type="ChEBI" id="CHEBI:29105"/>
        <note>catalytic</note>
    </ligand>
</feature>
<dbReference type="InterPro" id="IPR004154">
    <property type="entry name" value="Anticodon-bd"/>
</dbReference>
<evidence type="ECO:0000256" key="5">
    <source>
        <dbReference type="ARBA" id="ARBA00022723"/>
    </source>
</evidence>
<comment type="caution">
    <text evidence="15">The sequence shown here is derived from an EMBL/GenBank/DDBJ whole genome shotgun (WGS) entry which is preliminary data.</text>
</comment>
<protein>
    <recommendedName>
        <fullName evidence="13">Threonine--tRNA ligase</fullName>
        <ecNumber evidence="13">6.1.1.3</ecNumber>
    </recommendedName>
    <alternativeName>
        <fullName evidence="13">Threonyl-tRNA synthetase</fullName>
        <shortName evidence="13">ThrRS</shortName>
    </alternativeName>
</protein>
<evidence type="ECO:0000259" key="14">
    <source>
        <dbReference type="PROSITE" id="PS50862"/>
    </source>
</evidence>
<dbReference type="CDD" id="cd00860">
    <property type="entry name" value="ThrRS_anticodon"/>
    <property type="match status" value="1"/>
</dbReference>
<dbReference type="SUPFAM" id="SSF52954">
    <property type="entry name" value="Class II aaRS ABD-related"/>
    <property type="match status" value="1"/>
</dbReference>
<accession>A0A7C5KI49</accession>
<dbReference type="Pfam" id="PF03129">
    <property type="entry name" value="HGTP_anticodon"/>
    <property type="match status" value="1"/>
</dbReference>
<dbReference type="GO" id="GO:0005737">
    <property type="term" value="C:cytoplasm"/>
    <property type="evidence" value="ECO:0007669"/>
    <property type="project" value="UniProtKB-SubCell"/>
</dbReference>
<dbReference type="FunFam" id="3.30.930.10:FF:000002">
    <property type="entry name" value="Threonine--tRNA ligase"/>
    <property type="match status" value="1"/>
</dbReference>
<keyword evidence="10 13" id="KW-0648">Protein biosynthesis</keyword>
<dbReference type="CDD" id="cd00771">
    <property type="entry name" value="ThrRS_core"/>
    <property type="match status" value="1"/>
</dbReference>
<evidence type="ECO:0000256" key="1">
    <source>
        <dbReference type="ARBA" id="ARBA00008226"/>
    </source>
</evidence>
<feature type="domain" description="Aminoacyl-transfer RNA synthetases class-II family profile" evidence="14">
    <location>
        <begin position="209"/>
        <end position="500"/>
    </location>
</feature>
<evidence type="ECO:0000256" key="13">
    <source>
        <dbReference type="HAMAP-Rule" id="MF_00184"/>
    </source>
</evidence>
<keyword evidence="4 13" id="KW-0436">Ligase</keyword>
<dbReference type="Gene3D" id="3.30.54.20">
    <property type="match status" value="1"/>
</dbReference>
<dbReference type="AlphaFoldDB" id="A0A7C5KI49"/>
<comment type="cofactor">
    <cofactor evidence="13">
        <name>Zn(2+)</name>
        <dbReference type="ChEBI" id="CHEBI:29105"/>
    </cofactor>
    <text evidence="13">Binds 1 zinc ion per subunit.</text>
</comment>
<dbReference type="InterPro" id="IPR036621">
    <property type="entry name" value="Anticodon-bd_dom_sf"/>
</dbReference>
<dbReference type="InterPro" id="IPR047246">
    <property type="entry name" value="ThrRS_anticodon"/>
</dbReference>
<keyword evidence="11 13" id="KW-0030">Aminoacyl-tRNA synthetase</keyword>
<dbReference type="Pfam" id="PF00587">
    <property type="entry name" value="tRNA-synt_2b"/>
    <property type="match status" value="1"/>
</dbReference>
<dbReference type="FunFam" id="3.30.54.20:FF:000002">
    <property type="entry name" value="Threonine--tRNA ligase"/>
    <property type="match status" value="1"/>
</dbReference>
<dbReference type="Gene3D" id="3.30.980.10">
    <property type="entry name" value="Threonyl-trna Synthetase, Chain A, domain 2"/>
    <property type="match status" value="1"/>
</dbReference>
<keyword evidence="2 13" id="KW-0963">Cytoplasm</keyword>
<comment type="catalytic activity">
    <reaction evidence="12 13">
        <text>tRNA(Thr) + L-threonine + ATP = L-threonyl-tRNA(Thr) + AMP + diphosphate + H(+)</text>
        <dbReference type="Rhea" id="RHEA:24624"/>
        <dbReference type="Rhea" id="RHEA-COMP:9670"/>
        <dbReference type="Rhea" id="RHEA-COMP:9704"/>
        <dbReference type="ChEBI" id="CHEBI:15378"/>
        <dbReference type="ChEBI" id="CHEBI:30616"/>
        <dbReference type="ChEBI" id="CHEBI:33019"/>
        <dbReference type="ChEBI" id="CHEBI:57926"/>
        <dbReference type="ChEBI" id="CHEBI:78442"/>
        <dbReference type="ChEBI" id="CHEBI:78534"/>
        <dbReference type="ChEBI" id="CHEBI:456215"/>
        <dbReference type="EC" id="6.1.1.3"/>
    </reaction>
</comment>
<dbReference type="SUPFAM" id="SSF55681">
    <property type="entry name" value="Class II aaRS and biotin synthetases"/>
    <property type="match status" value="1"/>
</dbReference>
<dbReference type="Gene3D" id="3.40.50.800">
    <property type="entry name" value="Anticodon-binding domain"/>
    <property type="match status" value="1"/>
</dbReference>
<dbReference type="PROSITE" id="PS50862">
    <property type="entry name" value="AA_TRNA_LIGASE_II"/>
    <property type="match status" value="1"/>
</dbReference>
<sequence>MSQIICYSINDKLIDFRDFKEGESLKPITDKDKESLNVLRHSAAHLLAQAVKELYPDSKLAIGPSIENGFYYDIFRNEPFTPDDLEKIEEKMREISKRDLEITKICMKKEDAIKLFSELKEDYKLELIGDIPDNEVCVYKQGDFVDLCRGPHLSSTGQIKHFKLLNVAGAYWRGDEKREMLQRIYGTAFWTEDDLKKHLEWLEEISKRDHRKLGKELDLYSIVDEVGAGFILWHPNGGVIRTIIEDYLRKEHIKRGYEIVYTPHMMNLKIWKISGHYDFYKENMYIFENDGQEYAIKPMNCPGHMMIYNSKTRSYRDLPIRFFELGTVYRFERSGTLHGLLRVRGFTQDDAHIFCTERQLQDEIIGVLNFAKDMMDLFGFKYTVSVGTRPEGSIGTDEQWKLATDSLINALKEKNIDFEIIEGDGAFYGPKIQVELIDALGRKWTGPTIQVDFALPERFNLEYADKDGTKKRPVMIHRTVVGSMERFLGALIENYAGVFPAWLSPVQVVIIPVKEEGVLLKYSSQIEKILFDEGYRVKIDSRNETLKYRIRDAEMNRIPYILVVGKKEYEGKLVSLRTRGMNDLGQMSIDDFLKRLSLEARIPSGK</sequence>
<dbReference type="FunFam" id="3.40.50.800:FF:000001">
    <property type="entry name" value="Threonine--tRNA ligase"/>
    <property type="match status" value="1"/>
</dbReference>
<keyword evidence="3 13" id="KW-0820">tRNA-binding</keyword>
<evidence type="ECO:0000256" key="8">
    <source>
        <dbReference type="ARBA" id="ARBA00022840"/>
    </source>
</evidence>
<dbReference type="InterPro" id="IPR006195">
    <property type="entry name" value="aa-tRNA-synth_II"/>
</dbReference>
<dbReference type="PANTHER" id="PTHR11451:SF44">
    <property type="entry name" value="THREONINE--TRNA LIGASE, CHLOROPLASTIC_MITOCHONDRIAL 2"/>
    <property type="match status" value="1"/>
</dbReference>
<dbReference type="SMART" id="SM00863">
    <property type="entry name" value="tRNA_SAD"/>
    <property type="match status" value="1"/>
</dbReference>